<keyword evidence="3 4" id="KW-0479">Metal-binding</keyword>
<proteinExistence type="inferred from homology"/>
<feature type="domain" description="Malic enzyme N-terminal" evidence="6">
    <location>
        <begin position="238"/>
        <end position="419"/>
    </location>
</feature>
<evidence type="ECO:0000259" key="5">
    <source>
        <dbReference type="SMART" id="SM00919"/>
    </source>
</evidence>
<dbReference type="SUPFAM" id="SSF51735">
    <property type="entry name" value="NAD(P)-binding Rossmann-fold domains"/>
    <property type="match status" value="1"/>
</dbReference>
<dbReference type="Pfam" id="PF00390">
    <property type="entry name" value="malic"/>
    <property type="match status" value="1"/>
</dbReference>
<dbReference type="GO" id="GO:0006108">
    <property type="term" value="P:malate metabolic process"/>
    <property type="evidence" value="ECO:0007669"/>
    <property type="project" value="UniProtKB-ARBA"/>
</dbReference>
<dbReference type="InterPro" id="IPR001891">
    <property type="entry name" value="Malic_OxRdtase"/>
</dbReference>
<keyword evidence="8" id="KW-1185">Reference proteome</keyword>
<dbReference type="Pfam" id="PF03949">
    <property type="entry name" value="Malic_M"/>
    <property type="match status" value="1"/>
</dbReference>
<name>A0ABD1YRI7_9MARC</name>
<dbReference type="FunFam" id="3.40.50.720:FF:000182">
    <property type="entry name" value="NAD-dependent malic enzyme"/>
    <property type="match status" value="1"/>
</dbReference>
<dbReference type="PRINTS" id="PR00072">
    <property type="entry name" value="MALOXRDTASE"/>
</dbReference>
<dbReference type="AlphaFoldDB" id="A0ABD1YRI7"/>
<dbReference type="InterPro" id="IPR015884">
    <property type="entry name" value="Malic_enzyme_CS"/>
</dbReference>
<comment type="caution">
    <text evidence="7">The sequence shown here is derived from an EMBL/GenBank/DDBJ whole genome shotgun (WGS) entry which is preliminary data.</text>
</comment>
<comment type="cofactor">
    <cofactor evidence="1">
        <name>Mn(2+)</name>
        <dbReference type="ChEBI" id="CHEBI:29035"/>
    </cofactor>
</comment>
<organism evidence="7 8">
    <name type="scientific">Riccia fluitans</name>
    <dbReference type="NCBI Taxonomy" id="41844"/>
    <lineage>
        <taxon>Eukaryota</taxon>
        <taxon>Viridiplantae</taxon>
        <taxon>Streptophyta</taxon>
        <taxon>Embryophyta</taxon>
        <taxon>Marchantiophyta</taxon>
        <taxon>Marchantiopsida</taxon>
        <taxon>Marchantiidae</taxon>
        <taxon>Marchantiales</taxon>
        <taxon>Ricciaceae</taxon>
        <taxon>Riccia</taxon>
    </lineage>
</organism>
<dbReference type="EMBL" id="JBHFFA010000003">
    <property type="protein sequence ID" value="KAL2633386.1"/>
    <property type="molecule type" value="Genomic_DNA"/>
</dbReference>
<reference evidence="7 8" key="1">
    <citation type="submission" date="2024-09" db="EMBL/GenBank/DDBJ databases">
        <title>Chromosome-scale assembly of Riccia fluitans.</title>
        <authorList>
            <person name="Paukszto L."/>
            <person name="Sawicki J."/>
            <person name="Karawczyk K."/>
            <person name="Piernik-Szablinska J."/>
            <person name="Szczecinska M."/>
            <person name="Mazdziarz M."/>
        </authorList>
    </citation>
    <scope>NUCLEOTIDE SEQUENCE [LARGE SCALE GENOMIC DNA]</scope>
    <source>
        <strain evidence="7">Rf_01</strain>
        <tissue evidence="7">Aerial parts of the thallus</tissue>
    </source>
</reference>
<comment type="similarity">
    <text evidence="2 4">Belongs to the malic enzymes family.</text>
</comment>
<evidence type="ECO:0000259" key="6">
    <source>
        <dbReference type="SMART" id="SM01274"/>
    </source>
</evidence>
<accession>A0ABD1YRI7</accession>
<dbReference type="Gene3D" id="3.40.50.720">
    <property type="entry name" value="NAD(P)-binding Rossmann-like Domain"/>
    <property type="match status" value="1"/>
</dbReference>
<dbReference type="CDD" id="cd05312">
    <property type="entry name" value="NAD_bind_1_malic_enz"/>
    <property type="match status" value="1"/>
</dbReference>
<sequence length="713" mass="79757">MLDFALLTQVGNTSDAPSNCGVLSCNLVRQIKPSIPIDGVRWLSAGSRFDFEFNSELVEALFLEGVWLLDFRRNEVVNYVFVLGHVSLVHKNSSRCTEKMPRIRNRPTQFLQNLRSGLEGTRSRLIGAHGSPCASLAASPSADTKKCYHDEAWEKSDDNVERPATPWVRTVQSGIELLRNPKYNKGMAFSKTERDRHYLHGLLPPAYMNQDLQVLRVMSNLREFTSDLMKYNHLIALQERNERLFYRVLVEHIDELLPIVYTPTVGLVCQQYGLLFRRPRGLFISSRDRGRVMELLKNWPERRVRVIVVTDGERILGLGDLGVQGMGIPVGKLTLYTAIGGLHPSECLPVTLDVGTNNKSLLEHPFYPGLRQPRVVGEEYDELVDEFMEACKARYGSRVLIQFEDFANHNAFRLLFQYRGTHLVFNDDIQGTAAVALAGLIAALPLTGGKLSDHTFLFNGAGEAGTGIAEMVALYISKEAKITIPEARKKIWMVDSKGLVVTSRMDSLQSHKIPFVKDYPAHYSLLDCVKEIRPTALIGVSGKAGSFTKEICEAMTEYNQRPIIFPLSNPTSKSECTAEQAYTWTQGKCIFASGSPFSPVEVNGQWHHPGQGNNAYIFPGFGLGCIVAGTTRIRDEMFLAAAETLAGSVTDEDRLKGLVYPPLWKVRSVSAQIAKAVATKAYEHGVATNLPKPANLLEVAEQRMWTPQYRRYR</sequence>
<dbReference type="SMART" id="SM00919">
    <property type="entry name" value="Malic_M"/>
    <property type="match status" value="1"/>
</dbReference>
<evidence type="ECO:0000313" key="7">
    <source>
        <dbReference type="EMBL" id="KAL2633386.1"/>
    </source>
</evidence>
<dbReference type="InterPro" id="IPR046346">
    <property type="entry name" value="Aminoacid_DH-like_N_sf"/>
</dbReference>
<dbReference type="PANTHER" id="PTHR23406:SF90">
    <property type="entry name" value="MALIC ENZYME-RELATED"/>
    <property type="match status" value="1"/>
</dbReference>
<evidence type="ECO:0000256" key="4">
    <source>
        <dbReference type="RuleBase" id="RU003426"/>
    </source>
</evidence>
<dbReference type="PROSITE" id="PS00331">
    <property type="entry name" value="MALIC_ENZYMES"/>
    <property type="match status" value="1"/>
</dbReference>
<dbReference type="GO" id="GO:0016491">
    <property type="term" value="F:oxidoreductase activity"/>
    <property type="evidence" value="ECO:0007669"/>
    <property type="project" value="UniProtKB-KW"/>
</dbReference>
<evidence type="ECO:0000313" key="8">
    <source>
        <dbReference type="Proteomes" id="UP001605036"/>
    </source>
</evidence>
<dbReference type="GO" id="GO:0046872">
    <property type="term" value="F:metal ion binding"/>
    <property type="evidence" value="ECO:0007669"/>
    <property type="project" value="UniProtKB-KW"/>
</dbReference>
<keyword evidence="4" id="KW-0560">Oxidoreductase</keyword>
<dbReference type="SMART" id="SM01274">
    <property type="entry name" value="malic"/>
    <property type="match status" value="1"/>
</dbReference>
<dbReference type="NCBIfam" id="NF010052">
    <property type="entry name" value="PRK13529.1"/>
    <property type="match status" value="1"/>
</dbReference>
<dbReference type="Gene3D" id="3.40.50.10380">
    <property type="entry name" value="Malic enzyme, N-terminal domain"/>
    <property type="match status" value="1"/>
</dbReference>
<dbReference type="PANTHER" id="PTHR23406">
    <property type="entry name" value="MALIC ENZYME-RELATED"/>
    <property type="match status" value="1"/>
</dbReference>
<evidence type="ECO:0000256" key="2">
    <source>
        <dbReference type="ARBA" id="ARBA00008785"/>
    </source>
</evidence>
<dbReference type="InterPro" id="IPR036291">
    <property type="entry name" value="NAD(P)-bd_dom_sf"/>
</dbReference>
<dbReference type="InterPro" id="IPR037062">
    <property type="entry name" value="Malic_N_dom_sf"/>
</dbReference>
<evidence type="ECO:0000256" key="1">
    <source>
        <dbReference type="ARBA" id="ARBA00001936"/>
    </source>
</evidence>
<dbReference type="FunFam" id="3.40.50.10380:FF:000004">
    <property type="entry name" value="Malic enzyme"/>
    <property type="match status" value="1"/>
</dbReference>
<protein>
    <recommendedName>
        <fullName evidence="4">Malic enzyme</fullName>
    </recommendedName>
</protein>
<dbReference type="SUPFAM" id="SSF53223">
    <property type="entry name" value="Aminoacid dehydrogenase-like, N-terminal domain"/>
    <property type="match status" value="1"/>
</dbReference>
<gene>
    <name evidence="7" type="ORF">R1flu_004865</name>
</gene>
<evidence type="ECO:0000256" key="3">
    <source>
        <dbReference type="ARBA" id="ARBA00022723"/>
    </source>
</evidence>
<feature type="domain" description="Malic enzyme NAD-binding" evidence="5">
    <location>
        <begin position="429"/>
        <end position="682"/>
    </location>
</feature>
<dbReference type="InterPro" id="IPR012302">
    <property type="entry name" value="Malic_NAD-bd"/>
</dbReference>
<dbReference type="Proteomes" id="UP001605036">
    <property type="component" value="Unassembled WGS sequence"/>
</dbReference>
<dbReference type="InterPro" id="IPR012301">
    <property type="entry name" value="Malic_N_dom"/>
</dbReference>